<proteinExistence type="predicted"/>
<evidence type="ECO:0000313" key="3">
    <source>
        <dbReference type="Proteomes" id="UP001311232"/>
    </source>
</evidence>
<dbReference type="EMBL" id="JAHHUM010001355">
    <property type="protein sequence ID" value="KAK5612616.1"/>
    <property type="molecule type" value="Genomic_DNA"/>
</dbReference>
<organism evidence="2 3">
    <name type="scientific">Crenichthys baileyi</name>
    <name type="common">White River springfish</name>
    <dbReference type="NCBI Taxonomy" id="28760"/>
    <lineage>
        <taxon>Eukaryota</taxon>
        <taxon>Metazoa</taxon>
        <taxon>Chordata</taxon>
        <taxon>Craniata</taxon>
        <taxon>Vertebrata</taxon>
        <taxon>Euteleostomi</taxon>
        <taxon>Actinopterygii</taxon>
        <taxon>Neopterygii</taxon>
        <taxon>Teleostei</taxon>
        <taxon>Neoteleostei</taxon>
        <taxon>Acanthomorphata</taxon>
        <taxon>Ovalentaria</taxon>
        <taxon>Atherinomorphae</taxon>
        <taxon>Cyprinodontiformes</taxon>
        <taxon>Goodeidae</taxon>
        <taxon>Crenichthys</taxon>
    </lineage>
</organism>
<reference evidence="2 3" key="1">
    <citation type="submission" date="2021-06" db="EMBL/GenBank/DDBJ databases">
        <authorList>
            <person name="Palmer J.M."/>
        </authorList>
    </citation>
    <scope>NUCLEOTIDE SEQUENCE [LARGE SCALE GENOMIC DNA]</scope>
    <source>
        <strain evidence="2 3">MEX-2019</strain>
        <tissue evidence="2">Muscle</tissue>
    </source>
</reference>
<sequence length="92" mass="9772">MAGGAMQQQPFFQPPIQAPAQPPAQPPFQPLVQPNPVQRFRIPGPTESTTAPPCDNKAANQVHIAATNRQQVAGNPIVPGRDEALFTGEVPV</sequence>
<evidence type="ECO:0000256" key="1">
    <source>
        <dbReference type="SAM" id="MobiDB-lite"/>
    </source>
</evidence>
<gene>
    <name evidence="2" type="ORF">CRENBAI_010497</name>
</gene>
<accession>A0AAV9RUI6</accession>
<evidence type="ECO:0000313" key="2">
    <source>
        <dbReference type="EMBL" id="KAK5612616.1"/>
    </source>
</evidence>
<feature type="compositionally biased region" description="Pro residues" evidence="1">
    <location>
        <begin position="12"/>
        <end position="29"/>
    </location>
</feature>
<name>A0AAV9RUI6_9TELE</name>
<dbReference type="AlphaFoldDB" id="A0AAV9RUI6"/>
<keyword evidence="3" id="KW-1185">Reference proteome</keyword>
<protein>
    <submittedName>
        <fullName evidence="2">Uncharacterized protein</fullName>
    </submittedName>
</protein>
<comment type="caution">
    <text evidence="2">The sequence shown here is derived from an EMBL/GenBank/DDBJ whole genome shotgun (WGS) entry which is preliminary data.</text>
</comment>
<feature type="region of interest" description="Disordered" evidence="1">
    <location>
        <begin position="1"/>
        <end position="56"/>
    </location>
</feature>
<dbReference type="Proteomes" id="UP001311232">
    <property type="component" value="Unassembled WGS sequence"/>
</dbReference>